<organism evidence="3 4">
    <name type="scientific">Sutterella megalosphaeroides</name>
    <dbReference type="NCBI Taxonomy" id="2494234"/>
    <lineage>
        <taxon>Bacteria</taxon>
        <taxon>Pseudomonadati</taxon>
        <taxon>Pseudomonadota</taxon>
        <taxon>Betaproteobacteria</taxon>
        <taxon>Burkholderiales</taxon>
        <taxon>Sutterellaceae</taxon>
        <taxon>Sutterella</taxon>
    </lineage>
</organism>
<feature type="compositionally biased region" description="Basic and acidic residues" evidence="1">
    <location>
        <begin position="145"/>
        <end position="154"/>
    </location>
</feature>
<accession>A0A2Z6IBA5</accession>
<protein>
    <submittedName>
        <fullName evidence="3">Uncharacterized protein</fullName>
    </submittedName>
</protein>
<feature type="transmembrane region" description="Helical" evidence="2">
    <location>
        <begin position="104"/>
        <end position="123"/>
    </location>
</feature>
<keyword evidence="2" id="KW-0472">Membrane</keyword>
<feature type="transmembrane region" description="Helical" evidence="2">
    <location>
        <begin position="79"/>
        <end position="98"/>
    </location>
</feature>
<feature type="transmembrane region" description="Helical" evidence="2">
    <location>
        <begin position="207"/>
        <end position="228"/>
    </location>
</feature>
<feature type="transmembrane region" description="Helical" evidence="2">
    <location>
        <begin position="277"/>
        <end position="297"/>
    </location>
</feature>
<feature type="transmembrane region" description="Helical" evidence="2">
    <location>
        <begin position="176"/>
        <end position="195"/>
    </location>
</feature>
<dbReference type="RefSeq" id="WP_120176562.1">
    <property type="nucleotide sequence ID" value="NZ_AP018786.1"/>
</dbReference>
<evidence type="ECO:0000256" key="2">
    <source>
        <dbReference type="SAM" id="Phobius"/>
    </source>
</evidence>
<evidence type="ECO:0000313" key="4">
    <source>
        <dbReference type="Proteomes" id="UP000271003"/>
    </source>
</evidence>
<evidence type="ECO:0000313" key="3">
    <source>
        <dbReference type="EMBL" id="BBF22897.1"/>
    </source>
</evidence>
<feature type="region of interest" description="Disordered" evidence="1">
    <location>
        <begin position="129"/>
        <end position="158"/>
    </location>
</feature>
<dbReference type="EMBL" id="AP018786">
    <property type="protein sequence ID" value="BBF22897.1"/>
    <property type="molecule type" value="Genomic_DNA"/>
</dbReference>
<gene>
    <name evidence="3" type="ORF">SUTMEG_07880</name>
</gene>
<dbReference type="AlphaFoldDB" id="A0A2Z6IBA5"/>
<feature type="transmembrane region" description="Helical" evidence="2">
    <location>
        <begin position="40"/>
        <end position="59"/>
    </location>
</feature>
<evidence type="ECO:0000256" key="1">
    <source>
        <dbReference type="SAM" id="MobiDB-lite"/>
    </source>
</evidence>
<sequence length="506" mass="54931">MTILTRFFRALSPVNWFWVTLFVLGAASQFFSGQFAEDPAGVAAGIGVAGVVILLPTAVGLYRSRLSPWRWVRDTAYRAWYGSSVTLLLASFVAINFAPENSALFALFLVAHLATLGFAHRALRISKKKPKEEPIPSAEEGETTEGTRTHKEAAPEANDAKANVVSRLLKAVSPVAWLWLALIGLFVVAGLPPGLRAESAGEAASATPWWIVLVAVLIAATIVADLVYGRLRPWKFVADWEFRFYYGTSALSLFAAILAAAFALLVDSNDDSNDLTAFGIALGLHVVTLGLAHRALWVETPAYKAYKVRAAERARAIVEAKKLKAFGAKKLKAFRADFGSGPMTPDFVETVRQGRYLPILHTSNGPLLDEDESVVFQSSGRRRDVTERVTEHSGGYLGGSLRVTKNISMQFGGMDGKPIYGRVAQSTPGELVLTTRRVLFLQSEKPFSIRLSDLDAATSDGTAITFLSGDRSYTVELSFNAASVFDDALRGLRRGLPVRELGSSDI</sequence>
<keyword evidence="2" id="KW-0812">Transmembrane</keyword>
<dbReference type="Proteomes" id="UP000271003">
    <property type="component" value="Chromosome"/>
</dbReference>
<feature type="transmembrane region" description="Helical" evidence="2">
    <location>
        <begin position="7"/>
        <end position="28"/>
    </location>
</feature>
<dbReference type="KEGG" id="sutt:SUTMEG_07880"/>
<keyword evidence="2" id="KW-1133">Transmembrane helix</keyword>
<reference evidence="3 4" key="1">
    <citation type="journal article" date="2018" name="Int. J. Syst. Evol. Microbiol.">
        <title>Mesosutterella multiformis gen. nov., sp. nov., a member of the family Sutterellaceae and Sutterella megalosphaeroides sp. nov., isolated from human faeces.</title>
        <authorList>
            <person name="Sakamoto M."/>
            <person name="Ikeyama N."/>
            <person name="Kunihiro T."/>
            <person name="Iino T."/>
            <person name="Yuki M."/>
            <person name="Ohkuma M."/>
        </authorList>
    </citation>
    <scope>NUCLEOTIDE SEQUENCE [LARGE SCALE GENOMIC DNA]</scope>
    <source>
        <strain evidence="3 4">6FBBBH3</strain>
    </source>
</reference>
<feature type="transmembrane region" description="Helical" evidence="2">
    <location>
        <begin position="244"/>
        <end position="265"/>
    </location>
</feature>
<proteinExistence type="predicted"/>
<keyword evidence="4" id="KW-1185">Reference proteome</keyword>
<name>A0A2Z6IBA5_9BURK</name>